<sequence>MQPVQTHELRLAAAEPDTPAIGGYSYADSPSQIDLRQQNTLKTSLRTSQTGASPYIISLNSSEHYSSAGVPYEKPAYDYERDAGGMGLSAATKNKWSHKKGWLNQSLYAIDKFFNQPVPEQWSAGTLYELFPPSDKKGEWTIEPYFVSTVPNGQFNQLGKNVSDNPGSYSFAQQWYLQAGITDRLTVNIIPGYIYNWGGGERSGSVEVQDLPFDLLYRVTPDNQFPLVTVYLGGQAPVGPYDKLQNSNDGTGTGAWSFNFGVSSMMTFPFFGHALIADLWAQANQTTGDVRVKGMSTYGTDQAFNGWAMPSQFGSAGAGFEFGVTKKFMLDLELIGYWNAPVNMKGWEAGQWQRYQESGWTDVFDVGPGMEYSFNEHWSAVAEVIIPVAGINTTASLSPTAAIVCSY</sequence>
<dbReference type="EMBL" id="LBMM01003189">
    <property type="protein sequence ID" value="KMQ93832.1"/>
    <property type="molecule type" value="Genomic_DNA"/>
</dbReference>
<dbReference type="Proteomes" id="UP000036403">
    <property type="component" value="Unassembled WGS sequence"/>
</dbReference>
<gene>
    <name evidence="1" type="ORF">RF55_6047</name>
</gene>
<reference evidence="1 2" key="1">
    <citation type="submission" date="2015-04" db="EMBL/GenBank/DDBJ databases">
        <title>Lasius niger genome sequencing.</title>
        <authorList>
            <person name="Konorov E.A."/>
            <person name="Nikitin M.A."/>
            <person name="Kirill M.V."/>
            <person name="Chang P."/>
        </authorList>
    </citation>
    <scope>NUCLEOTIDE SEQUENCE [LARGE SCALE GENOMIC DNA]</scope>
    <source>
        <tissue evidence="1">Whole</tissue>
    </source>
</reference>
<evidence type="ECO:0000313" key="1">
    <source>
        <dbReference type="EMBL" id="KMQ93832.1"/>
    </source>
</evidence>
<name>A0A0J7KTR5_LASNI</name>
<evidence type="ECO:0000313" key="2">
    <source>
        <dbReference type="Proteomes" id="UP000036403"/>
    </source>
</evidence>
<dbReference type="PaxDb" id="67767-A0A0J7KTR5"/>
<comment type="caution">
    <text evidence="1">The sequence shown here is derived from an EMBL/GenBank/DDBJ whole genome shotgun (WGS) entry which is preliminary data.</text>
</comment>
<dbReference type="AlphaFoldDB" id="A0A0J7KTR5"/>
<proteinExistence type="predicted"/>
<accession>A0A0J7KTR5</accession>
<keyword evidence="2" id="KW-1185">Reference proteome</keyword>
<protein>
    <submittedName>
        <fullName evidence="1">Uncharacterized protein</fullName>
    </submittedName>
</protein>
<organism evidence="1 2">
    <name type="scientific">Lasius niger</name>
    <name type="common">Black garden ant</name>
    <dbReference type="NCBI Taxonomy" id="67767"/>
    <lineage>
        <taxon>Eukaryota</taxon>
        <taxon>Metazoa</taxon>
        <taxon>Ecdysozoa</taxon>
        <taxon>Arthropoda</taxon>
        <taxon>Hexapoda</taxon>
        <taxon>Insecta</taxon>
        <taxon>Pterygota</taxon>
        <taxon>Neoptera</taxon>
        <taxon>Endopterygota</taxon>
        <taxon>Hymenoptera</taxon>
        <taxon>Apocrita</taxon>
        <taxon>Aculeata</taxon>
        <taxon>Formicoidea</taxon>
        <taxon>Formicidae</taxon>
        <taxon>Formicinae</taxon>
        <taxon>Lasius</taxon>
        <taxon>Lasius</taxon>
    </lineage>
</organism>